<reference evidence="13 14" key="1">
    <citation type="journal article" date="2017" name="Syst. Appl. Microbiol.">
        <title>Soybeans inoculated with root zone soils of Canadian native legumes harbour diverse and novel Bradyrhizobium spp. that possess agricultural potential.</title>
        <authorList>
            <person name="Bromfield E.S.P."/>
            <person name="Cloutier S."/>
            <person name="Tambong J.T."/>
            <person name="Tran Thi T.V."/>
        </authorList>
    </citation>
    <scope>NUCLEOTIDE SEQUENCE [LARGE SCALE GENOMIC DNA]</scope>
    <source>
        <strain evidence="13 14">323S2</strain>
    </source>
</reference>
<dbReference type="InterPro" id="IPR036775">
    <property type="entry name" value="DNA_pol_Y-fam_lit_finger_sf"/>
</dbReference>
<evidence type="ECO:0000256" key="11">
    <source>
        <dbReference type="ARBA" id="ARBA00023204"/>
    </source>
</evidence>
<evidence type="ECO:0000256" key="3">
    <source>
        <dbReference type="ARBA" id="ARBA00022679"/>
    </source>
</evidence>
<evidence type="ECO:0000256" key="9">
    <source>
        <dbReference type="ARBA" id="ARBA00022932"/>
    </source>
</evidence>
<evidence type="ECO:0000256" key="2">
    <source>
        <dbReference type="ARBA" id="ARBA00022490"/>
    </source>
</evidence>
<keyword evidence="3" id="KW-0808">Transferase</keyword>
<sequence length="150" mass="16767">MESLPVGKFHGIGPATSGKMNGLGIFTGMDIRNQTLEFMNANFGKSGAYYYWISRGVDDRPVRANRIRKSIGAENMFSVDLTAFDAMAAELRPLIDKVWRHCESTDNRGRTVTLKVKFFDFEIITRSRSVVAPVPSRDDLESLVPTFLGT</sequence>
<evidence type="ECO:0000256" key="7">
    <source>
        <dbReference type="ARBA" id="ARBA00022763"/>
    </source>
</evidence>
<evidence type="ECO:0000259" key="12">
    <source>
        <dbReference type="Pfam" id="PF11799"/>
    </source>
</evidence>
<dbReference type="GO" id="GO:0003887">
    <property type="term" value="F:DNA-directed DNA polymerase activity"/>
    <property type="evidence" value="ECO:0007669"/>
    <property type="project" value="UniProtKB-KW"/>
</dbReference>
<dbReference type="SUPFAM" id="SSF56672">
    <property type="entry name" value="DNA/RNA polymerases"/>
    <property type="match status" value="1"/>
</dbReference>
<dbReference type="GO" id="GO:0042276">
    <property type="term" value="P:error-prone translesion synthesis"/>
    <property type="evidence" value="ECO:0007669"/>
    <property type="project" value="TreeGrafter"/>
</dbReference>
<dbReference type="GO" id="GO:0005829">
    <property type="term" value="C:cytosol"/>
    <property type="evidence" value="ECO:0007669"/>
    <property type="project" value="TreeGrafter"/>
</dbReference>
<gene>
    <name evidence="13" type="ORF">G6321_00036975</name>
</gene>
<dbReference type="FunFam" id="1.10.150.20:FF:000019">
    <property type="entry name" value="DNA polymerase IV"/>
    <property type="match status" value="1"/>
</dbReference>
<keyword evidence="9" id="KW-0239">DNA-directed DNA polymerase</keyword>
<dbReference type="Proteomes" id="UP000564836">
    <property type="component" value="Chromosome"/>
</dbReference>
<keyword evidence="10" id="KW-0238">DNA-binding</keyword>
<reference evidence="13 14" key="2">
    <citation type="journal article" date="2022" name="Int. J. Syst. Evol. Microbiol.">
        <title>Strains of Bradyrhizobium barranii sp. nov. associated with legumes native to Canada are symbionts of soybeans and belong to different subspecies (subsp. barranii subsp. nov. and subsp. apii subsp. nov.) and symbiovars (sv. glycinearum and sv. septentrionale).</title>
        <authorList>
            <person name="Bromfield E.S.P."/>
            <person name="Cloutier S."/>
            <person name="Wasai-Hara S."/>
            <person name="Minamisawa K."/>
        </authorList>
    </citation>
    <scope>NUCLEOTIDE SEQUENCE [LARGE SCALE GENOMIC DNA]</scope>
    <source>
        <strain evidence="13 14">323S2</strain>
    </source>
</reference>
<name>A0A9X9Z7V4_9BRAD</name>
<keyword evidence="4" id="KW-0548">Nucleotidyltransferase</keyword>
<dbReference type="GO" id="GO:0006260">
    <property type="term" value="P:DNA replication"/>
    <property type="evidence" value="ECO:0007669"/>
    <property type="project" value="UniProtKB-KW"/>
</dbReference>
<keyword evidence="5" id="KW-0235">DNA replication</keyword>
<keyword evidence="11" id="KW-0234">DNA repair</keyword>
<evidence type="ECO:0000256" key="1">
    <source>
        <dbReference type="ARBA" id="ARBA00022457"/>
    </source>
</evidence>
<evidence type="ECO:0000256" key="6">
    <source>
        <dbReference type="ARBA" id="ARBA00022723"/>
    </source>
</evidence>
<organism evidence="13 14">
    <name type="scientific">Bradyrhizobium barranii subsp. barranii</name>
    <dbReference type="NCBI Taxonomy" id="2823807"/>
    <lineage>
        <taxon>Bacteria</taxon>
        <taxon>Pseudomonadati</taxon>
        <taxon>Pseudomonadota</taxon>
        <taxon>Alphaproteobacteria</taxon>
        <taxon>Hyphomicrobiales</taxon>
        <taxon>Nitrobacteraceae</taxon>
        <taxon>Bradyrhizobium</taxon>
        <taxon>Bradyrhizobium barranii</taxon>
    </lineage>
</organism>
<evidence type="ECO:0000313" key="13">
    <source>
        <dbReference type="EMBL" id="UGX99259.1"/>
    </source>
</evidence>
<dbReference type="AlphaFoldDB" id="A0A9X9Z7V4"/>
<dbReference type="Gene3D" id="1.10.150.20">
    <property type="entry name" value="5' to 3' exonuclease, C-terminal subdomain"/>
    <property type="match status" value="1"/>
</dbReference>
<evidence type="ECO:0000256" key="8">
    <source>
        <dbReference type="ARBA" id="ARBA00022842"/>
    </source>
</evidence>
<evidence type="ECO:0000256" key="10">
    <source>
        <dbReference type="ARBA" id="ARBA00023125"/>
    </source>
</evidence>
<dbReference type="Gene3D" id="3.30.1490.100">
    <property type="entry name" value="DNA polymerase, Y-family, little finger domain"/>
    <property type="match status" value="1"/>
</dbReference>
<dbReference type="GO" id="GO:0006281">
    <property type="term" value="P:DNA repair"/>
    <property type="evidence" value="ECO:0007669"/>
    <property type="project" value="UniProtKB-KW"/>
</dbReference>
<protein>
    <submittedName>
        <fullName evidence="13">DNA polymerase IV</fullName>
    </submittedName>
</protein>
<evidence type="ECO:0000256" key="5">
    <source>
        <dbReference type="ARBA" id="ARBA00022705"/>
    </source>
</evidence>
<evidence type="ECO:0000313" key="14">
    <source>
        <dbReference type="Proteomes" id="UP000564836"/>
    </source>
</evidence>
<keyword evidence="6" id="KW-0479">Metal-binding</keyword>
<dbReference type="GO" id="GO:0009432">
    <property type="term" value="P:SOS response"/>
    <property type="evidence" value="ECO:0007669"/>
    <property type="project" value="TreeGrafter"/>
</dbReference>
<keyword evidence="8" id="KW-0460">Magnesium</keyword>
<dbReference type="SUPFAM" id="SSF100879">
    <property type="entry name" value="Lesion bypass DNA polymerase (Y-family), little finger domain"/>
    <property type="match status" value="1"/>
</dbReference>
<dbReference type="InterPro" id="IPR017961">
    <property type="entry name" value="DNA_pol_Y-fam_little_finger"/>
</dbReference>
<evidence type="ECO:0000256" key="4">
    <source>
        <dbReference type="ARBA" id="ARBA00022695"/>
    </source>
</evidence>
<dbReference type="InterPro" id="IPR050116">
    <property type="entry name" value="DNA_polymerase-Y"/>
</dbReference>
<dbReference type="Pfam" id="PF11799">
    <property type="entry name" value="IMS_C"/>
    <property type="match status" value="1"/>
</dbReference>
<dbReference type="GO" id="GO:0003684">
    <property type="term" value="F:damaged DNA binding"/>
    <property type="evidence" value="ECO:0007669"/>
    <property type="project" value="InterPro"/>
</dbReference>
<feature type="domain" description="DNA polymerase Y-family little finger" evidence="12">
    <location>
        <begin position="68"/>
        <end position="142"/>
    </location>
</feature>
<keyword evidence="7" id="KW-0227">DNA damage</keyword>
<dbReference type="GO" id="GO:0046872">
    <property type="term" value="F:metal ion binding"/>
    <property type="evidence" value="ECO:0007669"/>
    <property type="project" value="UniProtKB-KW"/>
</dbReference>
<dbReference type="EMBL" id="CP088280">
    <property type="protein sequence ID" value="UGX99259.1"/>
    <property type="molecule type" value="Genomic_DNA"/>
</dbReference>
<dbReference type="PANTHER" id="PTHR11076">
    <property type="entry name" value="DNA REPAIR POLYMERASE UMUC / TRANSFERASE FAMILY MEMBER"/>
    <property type="match status" value="1"/>
</dbReference>
<proteinExistence type="predicted"/>
<accession>A0A9X9Z7V4</accession>
<keyword evidence="2" id="KW-0963">Cytoplasm</keyword>
<keyword evidence="1" id="KW-0515">Mutator protein</keyword>
<dbReference type="PANTHER" id="PTHR11076:SF33">
    <property type="entry name" value="DNA POLYMERASE KAPPA"/>
    <property type="match status" value="1"/>
</dbReference>
<dbReference type="InterPro" id="IPR043502">
    <property type="entry name" value="DNA/RNA_pol_sf"/>
</dbReference>